<keyword evidence="5" id="KW-0645">Protease</keyword>
<dbReference type="Pfam" id="PF13367">
    <property type="entry name" value="PrsW-protease"/>
    <property type="match status" value="1"/>
</dbReference>
<keyword evidence="6 10" id="KW-0812">Transmembrane</keyword>
<evidence type="ECO:0000256" key="3">
    <source>
        <dbReference type="ARBA" id="ARBA00018997"/>
    </source>
</evidence>
<evidence type="ECO:0000256" key="2">
    <source>
        <dbReference type="ARBA" id="ARBA00009165"/>
    </source>
</evidence>
<comment type="similarity">
    <text evidence="2">Belongs to the protease PrsW family.</text>
</comment>
<dbReference type="GO" id="GO:0006508">
    <property type="term" value="P:proteolysis"/>
    <property type="evidence" value="ECO:0007669"/>
    <property type="project" value="UniProtKB-KW"/>
</dbReference>
<protein>
    <recommendedName>
        <fullName evidence="3">Protease PrsW</fullName>
    </recommendedName>
</protein>
<feature type="transmembrane region" description="Helical" evidence="10">
    <location>
        <begin position="34"/>
        <end position="55"/>
    </location>
</feature>
<evidence type="ECO:0000256" key="9">
    <source>
        <dbReference type="ARBA" id="ARBA00023136"/>
    </source>
</evidence>
<dbReference type="InterPro" id="IPR026898">
    <property type="entry name" value="PrsW"/>
</dbReference>
<evidence type="ECO:0000256" key="6">
    <source>
        <dbReference type="ARBA" id="ARBA00022692"/>
    </source>
</evidence>
<reference evidence="12" key="1">
    <citation type="submission" date="2017-09" db="EMBL/GenBank/DDBJ databases">
        <title>Depth-based differentiation of microbial function through sediment-hosted aquifers and enrichment of novel symbionts in the deep terrestrial subsurface.</title>
        <authorList>
            <person name="Probst A.J."/>
            <person name="Ladd B."/>
            <person name="Jarett J.K."/>
            <person name="Geller-Mcgrath D.E."/>
            <person name="Sieber C.M.K."/>
            <person name="Emerson J.B."/>
            <person name="Anantharaman K."/>
            <person name="Thomas B.C."/>
            <person name="Malmstrom R."/>
            <person name="Stieglmeier M."/>
            <person name="Klingl A."/>
            <person name="Woyke T."/>
            <person name="Ryan C.M."/>
            <person name="Banfield J.F."/>
        </authorList>
    </citation>
    <scope>NUCLEOTIDE SEQUENCE [LARGE SCALE GENOMIC DNA]</scope>
</reference>
<gene>
    <name evidence="11" type="ORF">COS26_01130</name>
</gene>
<name>A0A2M7D8A2_9BACT</name>
<evidence type="ECO:0000256" key="10">
    <source>
        <dbReference type="SAM" id="Phobius"/>
    </source>
</evidence>
<evidence type="ECO:0000256" key="8">
    <source>
        <dbReference type="ARBA" id="ARBA00022989"/>
    </source>
</evidence>
<dbReference type="GO" id="GO:0005886">
    <property type="term" value="C:plasma membrane"/>
    <property type="evidence" value="ECO:0007669"/>
    <property type="project" value="UniProtKB-SubCell"/>
</dbReference>
<dbReference type="Proteomes" id="UP000230304">
    <property type="component" value="Unassembled WGS sequence"/>
</dbReference>
<feature type="transmembrane region" description="Helical" evidence="10">
    <location>
        <begin position="6"/>
        <end position="22"/>
    </location>
</feature>
<dbReference type="PANTHER" id="PTHR36844:SF1">
    <property type="entry name" value="PROTEASE PRSW"/>
    <property type="match status" value="1"/>
</dbReference>
<organism evidence="11 12">
    <name type="scientific">Candidatus Nealsonbacteria bacterium CG02_land_8_20_14_3_00_40_11</name>
    <dbReference type="NCBI Taxonomy" id="1974700"/>
    <lineage>
        <taxon>Bacteria</taxon>
        <taxon>Candidatus Nealsoniibacteriota</taxon>
    </lineage>
</organism>
<keyword evidence="8 10" id="KW-1133">Transmembrane helix</keyword>
<dbReference type="EMBL" id="PEUA01000026">
    <property type="protein sequence ID" value="PIV43098.1"/>
    <property type="molecule type" value="Genomic_DNA"/>
</dbReference>
<evidence type="ECO:0000313" key="11">
    <source>
        <dbReference type="EMBL" id="PIV43098.1"/>
    </source>
</evidence>
<dbReference type="AlphaFoldDB" id="A0A2M7D8A2"/>
<feature type="transmembrane region" description="Helical" evidence="10">
    <location>
        <begin position="150"/>
        <end position="173"/>
    </location>
</feature>
<proteinExistence type="inferred from homology"/>
<evidence type="ECO:0000256" key="5">
    <source>
        <dbReference type="ARBA" id="ARBA00022670"/>
    </source>
</evidence>
<evidence type="ECO:0000313" key="12">
    <source>
        <dbReference type="Proteomes" id="UP000230304"/>
    </source>
</evidence>
<dbReference type="PANTHER" id="PTHR36844">
    <property type="entry name" value="PROTEASE PRSW"/>
    <property type="match status" value="1"/>
</dbReference>
<comment type="subcellular location">
    <subcellularLocation>
        <location evidence="1">Cell membrane</location>
        <topology evidence="1">Multi-pass membrane protein</topology>
    </subcellularLocation>
</comment>
<feature type="transmembrane region" description="Helical" evidence="10">
    <location>
        <begin position="114"/>
        <end position="138"/>
    </location>
</feature>
<dbReference type="PIRSF" id="PIRSF016933">
    <property type="entry name" value="PrsW"/>
    <property type="match status" value="1"/>
</dbReference>
<feature type="transmembrane region" description="Helical" evidence="10">
    <location>
        <begin position="75"/>
        <end position="93"/>
    </location>
</feature>
<feature type="transmembrane region" description="Helical" evidence="10">
    <location>
        <begin position="211"/>
        <end position="231"/>
    </location>
</feature>
<keyword evidence="7" id="KW-0378">Hydrolase</keyword>
<accession>A0A2M7D8A2</accession>
<evidence type="ECO:0000256" key="1">
    <source>
        <dbReference type="ARBA" id="ARBA00004651"/>
    </source>
</evidence>
<keyword evidence="9 10" id="KW-0472">Membrane</keyword>
<dbReference type="InterPro" id="IPR023596">
    <property type="entry name" value="Peptidase_PrsW_arch/bac"/>
</dbReference>
<evidence type="ECO:0000256" key="7">
    <source>
        <dbReference type="ARBA" id="ARBA00022801"/>
    </source>
</evidence>
<evidence type="ECO:0000256" key="4">
    <source>
        <dbReference type="ARBA" id="ARBA00022475"/>
    </source>
</evidence>
<keyword evidence="4" id="KW-1003">Cell membrane</keyword>
<dbReference type="GO" id="GO:0008233">
    <property type="term" value="F:peptidase activity"/>
    <property type="evidence" value="ECO:0007669"/>
    <property type="project" value="UniProtKB-KW"/>
</dbReference>
<sequence length="244" mass="27407">MSYSLYTFFGILPSVIWLMFYLRRDSHPEPKRMVLKIFFYGMLAAVPAVLLEIGILEEFKSLPAALVQNPNFSPFLLSMLNIFVAVALVEEFLKYLVVKGKISNSSEFDEPLDIMLYMIISALGFAASENILILFSLGPTFLLEKTFSISVFRFLGATFLHALCSGLLGYFLALSFFETKNRIKLLIAGLGIATLLHGLYNFSIIEIEGDLAFFIPILILISLAIFTVLGFKKLKKLKSVCKIQ</sequence>
<comment type="caution">
    <text evidence="11">The sequence shown here is derived from an EMBL/GenBank/DDBJ whole genome shotgun (WGS) entry which is preliminary data.</text>
</comment>
<feature type="transmembrane region" description="Helical" evidence="10">
    <location>
        <begin position="185"/>
        <end position="205"/>
    </location>
</feature>